<dbReference type="SUPFAM" id="SSF49764">
    <property type="entry name" value="HSP20-like chaperones"/>
    <property type="match status" value="1"/>
</dbReference>
<keyword evidence="3" id="KW-0808">Transferase</keyword>
<keyword evidence="6" id="KW-0418">Kinase</keyword>
<evidence type="ECO:0000313" key="12">
    <source>
        <dbReference type="EMBL" id="KAK9831834.1"/>
    </source>
</evidence>
<dbReference type="GO" id="GO:0005524">
    <property type="term" value="F:ATP binding"/>
    <property type="evidence" value="ECO:0007669"/>
    <property type="project" value="UniProtKB-KW"/>
</dbReference>
<feature type="domain" description="J" evidence="11">
    <location>
        <begin position="17"/>
        <end position="78"/>
    </location>
</feature>
<comment type="caution">
    <text evidence="12">The sequence shown here is derived from an EMBL/GenBank/DDBJ whole genome shotgun (WGS) entry which is preliminary data.</text>
</comment>
<gene>
    <name evidence="12" type="ORF">WJX81_000048</name>
</gene>
<dbReference type="Gene3D" id="3.40.50.450">
    <property type="match status" value="1"/>
</dbReference>
<dbReference type="GO" id="GO:0046872">
    <property type="term" value="F:metal ion binding"/>
    <property type="evidence" value="ECO:0007669"/>
    <property type="project" value="UniProtKB-KW"/>
</dbReference>
<dbReference type="InterPro" id="IPR000023">
    <property type="entry name" value="Phosphofructokinase_dom"/>
</dbReference>
<dbReference type="NCBIfam" id="NF005301">
    <property type="entry name" value="PRK06830.1"/>
    <property type="match status" value="1"/>
</dbReference>
<evidence type="ECO:0000256" key="7">
    <source>
        <dbReference type="ARBA" id="ARBA00022840"/>
    </source>
</evidence>
<accession>A0AAW1RDM0</accession>
<reference evidence="12 13" key="1">
    <citation type="journal article" date="2024" name="Nat. Commun.">
        <title>Phylogenomics reveals the evolutionary origins of lichenization in chlorophyte algae.</title>
        <authorList>
            <person name="Puginier C."/>
            <person name="Libourel C."/>
            <person name="Otte J."/>
            <person name="Skaloud P."/>
            <person name="Haon M."/>
            <person name="Grisel S."/>
            <person name="Petersen M."/>
            <person name="Berrin J.G."/>
            <person name="Delaux P.M."/>
            <person name="Dal Grande F."/>
            <person name="Keller J."/>
        </authorList>
    </citation>
    <scope>NUCLEOTIDE SEQUENCE [LARGE SCALE GENOMIC DNA]</scope>
    <source>
        <strain evidence="12 13">SAG 245.80</strain>
    </source>
</reference>
<dbReference type="InterPro" id="IPR008978">
    <property type="entry name" value="HSP20-like_chaperone"/>
</dbReference>
<keyword evidence="4" id="KW-0479">Metal-binding</keyword>
<dbReference type="Proteomes" id="UP001445335">
    <property type="component" value="Unassembled WGS sequence"/>
</dbReference>
<dbReference type="AlphaFoldDB" id="A0AAW1RDM0"/>
<keyword evidence="9" id="KW-0324">Glycolysis</keyword>
<evidence type="ECO:0000256" key="1">
    <source>
        <dbReference type="ARBA" id="ARBA00001946"/>
    </source>
</evidence>
<evidence type="ECO:0000256" key="4">
    <source>
        <dbReference type="ARBA" id="ARBA00022723"/>
    </source>
</evidence>
<dbReference type="PROSITE" id="PS00636">
    <property type="entry name" value="DNAJ_1"/>
    <property type="match status" value="1"/>
</dbReference>
<dbReference type="InterPro" id="IPR050929">
    <property type="entry name" value="PFKA"/>
</dbReference>
<dbReference type="EMBL" id="JALJOU010000044">
    <property type="protein sequence ID" value="KAK9831834.1"/>
    <property type="molecule type" value="Genomic_DNA"/>
</dbReference>
<dbReference type="InterPro" id="IPR022953">
    <property type="entry name" value="ATP_PFK"/>
</dbReference>
<evidence type="ECO:0000256" key="5">
    <source>
        <dbReference type="ARBA" id="ARBA00022741"/>
    </source>
</evidence>
<dbReference type="PROSITE" id="PS50076">
    <property type="entry name" value="DNAJ_2"/>
    <property type="match status" value="1"/>
</dbReference>
<evidence type="ECO:0000256" key="8">
    <source>
        <dbReference type="ARBA" id="ARBA00022842"/>
    </source>
</evidence>
<dbReference type="PRINTS" id="PR00476">
    <property type="entry name" value="PHFRCTKINASE"/>
</dbReference>
<proteinExistence type="predicted"/>
<dbReference type="SMART" id="SM00271">
    <property type="entry name" value="DnaJ"/>
    <property type="match status" value="1"/>
</dbReference>
<dbReference type="Pfam" id="PF00226">
    <property type="entry name" value="DnaJ"/>
    <property type="match status" value="1"/>
</dbReference>
<evidence type="ECO:0000256" key="3">
    <source>
        <dbReference type="ARBA" id="ARBA00022679"/>
    </source>
</evidence>
<keyword evidence="5" id="KW-0547">Nucleotide-binding</keyword>
<dbReference type="FunFam" id="3.40.50.450:FF:000002">
    <property type="entry name" value="ATP-dependent 6-phosphofructokinase"/>
    <property type="match status" value="1"/>
</dbReference>
<protein>
    <recommendedName>
        <fullName evidence="11">J domain-containing protein</fullName>
    </recommendedName>
</protein>
<dbReference type="Gene3D" id="1.10.287.110">
    <property type="entry name" value="DnaJ domain"/>
    <property type="match status" value="1"/>
</dbReference>
<dbReference type="GO" id="GO:0003872">
    <property type="term" value="F:6-phosphofructokinase activity"/>
    <property type="evidence" value="ECO:0007669"/>
    <property type="project" value="UniProtKB-EC"/>
</dbReference>
<dbReference type="InterPro" id="IPR018253">
    <property type="entry name" value="DnaJ_domain_CS"/>
</dbReference>
<sequence length="1007" mass="110369">MRSSDPWAQVQDIDGQDHYRSLKVKFRASTAEIKKAYRDLARLHHPDKGGDAATFARILAAFQVLSDERQRAVYDVWARELQYRYIDGVAGRAEGGEGMLLDELRESGVHCDPLTQLVVTCEVCRRPSNKECWTCGMKICDFCTLKRHWKGGFALHWPLINSSHMRTRLAQRELEDKRLEDARRLEQQDPNYRSLAELAAIRAFKSAALTMLARSDRLETYELALARFYMWAQTDETVFLAVHIPTGYGDRELLLEAGAGAVKLQAENSPPVIDRALAYGVDASQPVTTFRTQDNRLLVAALRKAAHGKQWRRLFRGDPDGARCLLPPYRLAESNDDVVMELVLPFWTDPEDVSVHIAAKGVSIRVRGSLDLRRTYWRNAEEEQRGGWQAVDAAESAWSLDEEDGPPGARRRLLLVSLAKPVLTETEVTWKKGKRQDNRAAQRPGGGMRTGVRFFADDEDDFGLEDLLQALCFREAGAAWVPAKPWAPGVPGRWARGAASDLPEAARQHLARLECPFAVDAPDIGEEVLECPTLRDRLEPRPSPYTASNNFGGGFVSDGDRVALQSMRFASPASAGATCFGTGMMTSTAAEGAKLAINSVDQVCVPLPPWAIRAGARQDIYYNPAEVNVAIVTCGGLCPGLNDVVQGLVRKLEDYGVPEGNILGIKYGYKGFYDRRHKPVVLTRKVVDGIHLQGGTILGTSRGGADIKEIVKRIDMWAIDMVFVVGGNGGNAGAQAIQAECARSGVVCSVVGVPKSIDNDILLIDKCFGFDTAVEESQRALLAAKVEAASAFKGIGVVKLMGRQSGFIAMQASMASGVVDACLIPEVPFVLHGEQGLLKYVEGVLQARGHCVICVAEGAGQDLVASGEHARDASGNPILVDSGVWLRNEIKKHCKDADVKYIDPSYMIRSVPTISADRIYCKVLAHNAVHAAFAGFTGVTVGLVNTHYVYLPIPFVIMAPRRVDPRGKTWNRLRASIGQPNFVDVEAEEAQGDNVKAEETEKVPQLS</sequence>
<keyword evidence="7" id="KW-0067">ATP-binding</keyword>
<dbReference type="InterPro" id="IPR001623">
    <property type="entry name" value="DnaJ_domain"/>
</dbReference>
<evidence type="ECO:0000313" key="13">
    <source>
        <dbReference type="Proteomes" id="UP001445335"/>
    </source>
</evidence>
<evidence type="ECO:0000259" key="11">
    <source>
        <dbReference type="PROSITE" id="PS50076"/>
    </source>
</evidence>
<comment type="function">
    <text evidence="2">Catalyzes the phosphorylation of D-fructose 6-phosphate to fructose 1,6-bisphosphate by ATP, the first committing step of glycolysis.</text>
</comment>
<organism evidence="12 13">
    <name type="scientific">Elliptochloris bilobata</name>
    <dbReference type="NCBI Taxonomy" id="381761"/>
    <lineage>
        <taxon>Eukaryota</taxon>
        <taxon>Viridiplantae</taxon>
        <taxon>Chlorophyta</taxon>
        <taxon>core chlorophytes</taxon>
        <taxon>Trebouxiophyceae</taxon>
        <taxon>Trebouxiophyceae incertae sedis</taxon>
        <taxon>Elliptochloris clade</taxon>
        <taxon>Elliptochloris</taxon>
    </lineage>
</organism>
<dbReference type="PANTHER" id="PTHR45770">
    <property type="entry name" value="ATP-DEPENDENT 6-PHOSPHOFRUCTOKINASE 1"/>
    <property type="match status" value="1"/>
</dbReference>
<dbReference type="GO" id="GO:0006002">
    <property type="term" value="P:fructose 6-phosphate metabolic process"/>
    <property type="evidence" value="ECO:0007669"/>
    <property type="project" value="InterPro"/>
</dbReference>
<comment type="catalytic activity">
    <reaction evidence="10">
        <text>beta-D-fructose 6-phosphate + ATP = beta-D-fructose 1,6-bisphosphate + ADP + H(+)</text>
        <dbReference type="Rhea" id="RHEA:16109"/>
        <dbReference type="ChEBI" id="CHEBI:15378"/>
        <dbReference type="ChEBI" id="CHEBI:30616"/>
        <dbReference type="ChEBI" id="CHEBI:32966"/>
        <dbReference type="ChEBI" id="CHEBI:57634"/>
        <dbReference type="ChEBI" id="CHEBI:456216"/>
        <dbReference type="EC" id="2.7.1.11"/>
    </reaction>
</comment>
<evidence type="ECO:0000256" key="6">
    <source>
        <dbReference type="ARBA" id="ARBA00022777"/>
    </source>
</evidence>
<dbReference type="CDD" id="cd06257">
    <property type="entry name" value="DnaJ"/>
    <property type="match status" value="1"/>
</dbReference>
<keyword evidence="13" id="KW-1185">Reference proteome</keyword>
<dbReference type="Gene3D" id="2.60.40.790">
    <property type="match status" value="2"/>
</dbReference>
<evidence type="ECO:0000256" key="10">
    <source>
        <dbReference type="ARBA" id="ARBA00048070"/>
    </source>
</evidence>
<dbReference type="InterPro" id="IPR035966">
    <property type="entry name" value="PKF_sf"/>
</dbReference>
<keyword evidence="8" id="KW-0460">Magnesium</keyword>
<dbReference type="GO" id="GO:0005737">
    <property type="term" value="C:cytoplasm"/>
    <property type="evidence" value="ECO:0007669"/>
    <property type="project" value="UniProtKB-ARBA"/>
</dbReference>
<comment type="cofactor">
    <cofactor evidence="1">
        <name>Mg(2+)</name>
        <dbReference type="ChEBI" id="CHEBI:18420"/>
    </cofactor>
</comment>
<dbReference type="Pfam" id="PF00365">
    <property type="entry name" value="PFK"/>
    <property type="match status" value="1"/>
</dbReference>
<dbReference type="SUPFAM" id="SSF53784">
    <property type="entry name" value="Phosphofructokinase"/>
    <property type="match status" value="1"/>
</dbReference>
<evidence type="ECO:0000256" key="9">
    <source>
        <dbReference type="ARBA" id="ARBA00023152"/>
    </source>
</evidence>
<name>A0AAW1RDM0_9CHLO</name>
<evidence type="ECO:0000256" key="2">
    <source>
        <dbReference type="ARBA" id="ARBA00002659"/>
    </source>
</evidence>
<dbReference type="SUPFAM" id="SSF46565">
    <property type="entry name" value="Chaperone J-domain"/>
    <property type="match status" value="1"/>
</dbReference>
<dbReference type="InterPro" id="IPR036869">
    <property type="entry name" value="J_dom_sf"/>
</dbReference>